<evidence type="ECO:0000313" key="2">
    <source>
        <dbReference type="EMBL" id="OGE41709.1"/>
    </source>
</evidence>
<evidence type="ECO:0000256" key="1">
    <source>
        <dbReference type="SAM" id="MobiDB-lite"/>
    </source>
</evidence>
<dbReference type="Proteomes" id="UP000178565">
    <property type="component" value="Unassembled WGS sequence"/>
</dbReference>
<feature type="region of interest" description="Disordered" evidence="1">
    <location>
        <begin position="1"/>
        <end position="24"/>
    </location>
</feature>
<sequence>MKEKPSLFDGHGGYSEMAKGPLSEKEKEIWGKAFVWGGEVRERWDGKGKKAIAREIGVSVSAVTEALQHVVLHAIYRVATAHIKVPLPGSTPRSEMRDMLRPRGQ</sequence>
<name>A0A1F5KLK1_9BACT</name>
<dbReference type="STRING" id="1797785.A3B45_04995"/>
<proteinExistence type="predicted"/>
<evidence type="ECO:0000313" key="3">
    <source>
        <dbReference type="Proteomes" id="UP000178565"/>
    </source>
</evidence>
<organism evidence="2 3">
    <name type="scientific">Candidatus Daviesbacteria bacterium RIFCSPLOWO2_01_FULL_39_12</name>
    <dbReference type="NCBI Taxonomy" id="1797785"/>
    <lineage>
        <taxon>Bacteria</taxon>
        <taxon>Candidatus Daviesiibacteriota</taxon>
    </lineage>
</organism>
<protein>
    <submittedName>
        <fullName evidence="2">Uncharacterized protein</fullName>
    </submittedName>
</protein>
<dbReference type="AlphaFoldDB" id="A0A1F5KLK1"/>
<comment type="caution">
    <text evidence="2">The sequence shown here is derived from an EMBL/GenBank/DDBJ whole genome shotgun (WGS) entry which is preliminary data.</text>
</comment>
<accession>A0A1F5KLK1</accession>
<gene>
    <name evidence="2" type="ORF">A3B45_04995</name>
</gene>
<reference evidence="2 3" key="1">
    <citation type="journal article" date="2016" name="Nat. Commun.">
        <title>Thousands of microbial genomes shed light on interconnected biogeochemical processes in an aquifer system.</title>
        <authorList>
            <person name="Anantharaman K."/>
            <person name="Brown C.T."/>
            <person name="Hug L.A."/>
            <person name="Sharon I."/>
            <person name="Castelle C.J."/>
            <person name="Probst A.J."/>
            <person name="Thomas B.C."/>
            <person name="Singh A."/>
            <person name="Wilkins M.J."/>
            <person name="Karaoz U."/>
            <person name="Brodie E.L."/>
            <person name="Williams K.H."/>
            <person name="Hubbard S.S."/>
            <person name="Banfield J.F."/>
        </authorList>
    </citation>
    <scope>NUCLEOTIDE SEQUENCE [LARGE SCALE GENOMIC DNA]</scope>
</reference>
<dbReference type="EMBL" id="MFDM01000033">
    <property type="protein sequence ID" value="OGE41709.1"/>
    <property type="molecule type" value="Genomic_DNA"/>
</dbReference>